<dbReference type="Gene3D" id="2.180.10.10">
    <property type="entry name" value="RHS repeat-associated core"/>
    <property type="match status" value="1"/>
</dbReference>
<evidence type="ECO:0000313" key="1">
    <source>
        <dbReference type="EMBL" id="GER88514.1"/>
    </source>
</evidence>
<sequence length="501" mass="52909">MPSAYAATATTASAPAPIVSDPIVNGVDKARQLLLKLASAYRAPKMAPKVVHNSTLKPLVAGASYNGLGDLPFYTYVGQRHLTDQVSMKVNVANGNLLVNTAELGIKGTGINLAVGSTYNSAENQSNLLDAGDAWYFNTGRGVTLDLSNLANGISLHGPSDTTGFFKATGSGTFSDDIGLKASIASTGSGTYTVTFRQSGEQWGFNSNGSRLIDCDKNGNCLNFQYNGQGDLTSITDTQNRQVTFVQGSDSANDLHQVTSYTVSTTDGTSKTLKRVYTGFRLTSLINADQKTTTLSYYSDGHLKTITDPLLHTTTFAYGTDGKLATITDAKSKTVQFAYKASNDSACSGLGSTAQPCTVVTDQNGHTTTYSYNPSLEVTTTKDALGHTRAQAFDATSYNVTSATDGLSSTTNFTYGDPSHSDNLTATKDATGAGSTFTYTALIRPTIPIRRPMLRIIAPITATIPTATCSRRRIIARAKGSTTPTIPMMARSSSSRTPTAT</sequence>
<comment type="caution">
    <text evidence="1">The sequence shown here is derived from an EMBL/GenBank/DDBJ whole genome shotgun (WGS) entry which is preliminary data.</text>
</comment>
<evidence type="ECO:0000313" key="2">
    <source>
        <dbReference type="Proteomes" id="UP000326912"/>
    </source>
</evidence>
<accession>A0A5J4KGB0</accession>
<dbReference type="AlphaFoldDB" id="A0A5J4KGB0"/>
<dbReference type="InterPro" id="IPR006530">
    <property type="entry name" value="YD"/>
</dbReference>
<keyword evidence="2" id="KW-1185">Reference proteome</keyword>
<dbReference type="Proteomes" id="UP000326912">
    <property type="component" value="Unassembled WGS sequence"/>
</dbReference>
<proteinExistence type="predicted"/>
<evidence type="ECO:0008006" key="3">
    <source>
        <dbReference type="Google" id="ProtNLM"/>
    </source>
</evidence>
<organism evidence="1 2">
    <name type="scientific">Dictyobacter vulcani</name>
    <dbReference type="NCBI Taxonomy" id="2607529"/>
    <lineage>
        <taxon>Bacteria</taxon>
        <taxon>Bacillati</taxon>
        <taxon>Chloroflexota</taxon>
        <taxon>Ktedonobacteria</taxon>
        <taxon>Ktedonobacterales</taxon>
        <taxon>Dictyobacteraceae</taxon>
        <taxon>Dictyobacter</taxon>
    </lineage>
</organism>
<protein>
    <recommendedName>
        <fullName evidence="3">YD repeat-containing protein</fullName>
    </recommendedName>
</protein>
<gene>
    <name evidence="1" type="ORF">KDW_26760</name>
</gene>
<name>A0A5J4KGB0_9CHLR</name>
<dbReference type="EMBL" id="BKZW01000001">
    <property type="protein sequence ID" value="GER88514.1"/>
    <property type="molecule type" value="Genomic_DNA"/>
</dbReference>
<dbReference type="NCBIfam" id="TIGR01643">
    <property type="entry name" value="YD_repeat_2x"/>
    <property type="match status" value="1"/>
</dbReference>
<reference evidence="1 2" key="1">
    <citation type="submission" date="2019-10" db="EMBL/GenBank/DDBJ databases">
        <title>Dictyobacter vulcani sp. nov., within the class Ktedonobacteria, isolated from soil of volcanic Mt. Zao.</title>
        <authorList>
            <person name="Zheng Y."/>
            <person name="Wang C.M."/>
            <person name="Sakai Y."/>
            <person name="Abe K."/>
            <person name="Yokota A."/>
            <person name="Yabe S."/>
        </authorList>
    </citation>
    <scope>NUCLEOTIDE SEQUENCE [LARGE SCALE GENOMIC DNA]</scope>
    <source>
        <strain evidence="1 2">W12</strain>
    </source>
</reference>